<dbReference type="GO" id="GO:0007596">
    <property type="term" value="P:blood coagulation"/>
    <property type="evidence" value="ECO:0007669"/>
    <property type="project" value="InterPro"/>
</dbReference>
<evidence type="ECO:0000256" key="8">
    <source>
        <dbReference type="SAM" id="MobiDB-lite"/>
    </source>
</evidence>
<dbReference type="PANTHER" id="PTHR47221:SF6">
    <property type="entry name" value="FIBRINOGEN ALPHA CHAIN"/>
    <property type="match status" value="1"/>
</dbReference>
<accession>A0A9D3MI83</accession>
<organism evidence="10 11">
    <name type="scientific">Anguilla anguilla</name>
    <name type="common">European freshwater eel</name>
    <name type="synonym">Muraena anguilla</name>
    <dbReference type="NCBI Taxonomy" id="7936"/>
    <lineage>
        <taxon>Eukaryota</taxon>
        <taxon>Metazoa</taxon>
        <taxon>Chordata</taxon>
        <taxon>Craniata</taxon>
        <taxon>Vertebrata</taxon>
        <taxon>Euteleostomi</taxon>
        <taxon>Actinopterygii</taxon>
        <taxon>Neopterygii</taxon>
        <taxon>Teleostei</taxon>
        <taxon>Anguilliformes</taxon>
        <taxon>Anguillidae</taxon>
        <taxon>Anguilla</taxon>
    </lineage>
</organism>
<dbReference type="CDD" id="cd00087">
    <property type="entry name" value="FReD"/>
    <property type="match status" value="1"/>
</dbReference>
<dbReference type="PROSITE" id="PS00514">
    <property type="entry name" value="FIBRINOGEN_C_1"/>
    <property type="match status" value="1"/>
</dbReference>
<dbReference type="SUPFAM" id="SSF56496">
    <property type="entry name" value="Fibrinogen C-terminal domain-like"/>
    <property type="match status" value="1"/>
</dbReference>
<feature type="domain" description="Fibrinogen C-terminal" evidence="9">
    <location>
        <begin position="219"/>
        <end position="441"/>
    </location>
</feature>
<evidence type="ECO:0000256" key="1">
    <source>
        <dbReference type="ARBA" id="ARBA00004613"/>
    </source>
</evidence>
<dbReference type="EMBL" id="JAFIRN010000006">
    <property type="protein sequence ID" value="KAG5848058.1"/>
    <property type="molecule type" value="Genomic_DNA"/>
</dbReference>
<comment type="subcellular location">
    <subcellularLocation>
        <location evidence="1">Secreted</location>
    </subcellularLocation>
</comment>
<protein>
    <recommendedName>
        <fullName evidence="9">Fibrinogen C-terminal domain-containing protein</fullName>
    </recommendedName>
</protein>
<proteinExistence type="predicted"/>
<name>A0A9D3MI83_ANGAN</name>
<reference evidence="10" key="1">
    <citation type="submission" date="2021-01" db="EMBL/GenBank/DDBJ databases">
        <title>A chromosome-scale assembly of European eel, Anguilla anguilla.</title>
        <authorList>
            <person name="Henkel C."/>
            <person name="Jong-Raadsen S.A."/>
            <person name="Dufour S."/>
            <person name="Weltzien F.-A."/>
            <person name="Palstra A.P."/>
            <person name="Pelster B."/>
            <person name="Spaink H.P."/>
            <person name="Van Den Thillart G.E."/>
            <person name="Jansen H."/>
            <person name="Zahm M."/>
            <person name="Klopp C."/>
            <person name="Cedric C."/>
            <person name="Louis A."/>
            <person name="Berthelot C."/>
            <person name="Parey E."/>
            <person name="Roest Crollius H."/>
            <person name="Montfort J."/>
            <person name="Robinson-Rechavi M."/>
            <person name="Bucao C."/>
            <person name="Bouchez O."/>
            <person name="Gislard M."/>
            <person name="Lluch J."/>
            <person name="Milhes M."/>
            <person name="Lampietro C."/>
            <person name="Lopez Roques C."/>
            <person name="Donnadieu C."/>
            <person name="Braasch I."/>
            <person name="Desvignes T."/>
            <person name="Postlethwait J."/>
            <person name="Bobe J."/>
            <person name="Guiguen Y."/>
            <person name="Dirks R."/>
        </authorList>
    </citation>
    <scope>NUCLEOTIDE SEQUENCE</scope>
    <source>
        <strain evidence="10">Tag_6206</strain>
        <tissue evidence="10">Liver</tissue>
    </source>
</reference>
<keyword evidence="4 7" id="KW-0175">Coiled coil</keyword>
<evidence type="ECO:0000256" key="2">
    <source>
        <dbReference type="ARBA" id="ARBA00022525"/>
    </source>
</evidence>
<dbReference type="PANTHER" id="PTHR47221">
    <property type="entry name" value="FIBRINOGEN ALPHA CHAIN"/>
    <property type="match status" value="1"/>
</dbReference>
<dbReference type="NCBIfam" id="NF040941">
    <property type="entry name" value="GGGWT_bact"/>
    <property type="match status" value="1"/>
</dbReference>
<dbReference type="Proteomes" id="UP001044222">
    <property type="component" value="Chromosome 6"/>
</dbReference>
<sequence length="446" mass="50825">MPPFWGANQSGTLAGAQKDTRGQFASWDDVNVLAHGLLQLGQGLKEHVDRTKGQVRDIAARLRAFDGTVAELGRQTQRLERDGVALRGGAGVLREREERVLNASAQLRQHAEELRRESQRFGDRVARLEEKVDGMLQREDMGVANGNYSDHRTIQWMLETQNKRIDDLVERIRQQQEKLEKQNVRIRTLKNQIQLRKARPFLRRKAEEDTQNDSTEQSDPPLKVASDCHQLFLGGERSSGVYTLQPAGSQPFQVFCEMTSEGGWTVIQRRQDGSVDFDQQWQAYRNGFGNLKGEFWLGLEKTHSIIKDREYVLQVALSDWRDAAQSIRYVFRLDGEEKAYALHLQDTTIGGLGSALSTEPSGLLFSTRDHDNDQKADSNCAKLLSGGWWFGSCEHSNLNGRYVPGQPSKPRHQWKQGMFWKTWRGRYHPLKTTVMKIAPAEIQHSS</sequence>
<dbReference type="Pfam" id="PF00147">
    <property type="entry name" value="Fibrinogen_C"/>
    <property type="match status" value="1"/>
</dbReference>
<evidence type="ECO:0000256" key="7">
    <source>
        <dbReference type="SAM" id="Coils"/>
    </source>
</evidence>
<dbReference type="InterPro" id="IPR014716">
    <property type="entry name" value="Fibrinogen_a/b/g_C_1"/>
</dbReference>
<evidence type="ECO:0000256" key="3">
    <source>
        <dbReference type="ARBA" id="ARBA00022729"/>
    </source>
</evidence>
<evidence type="ECO:0000256" key="4">
    <source>
        <dbReference type="ARBA" id="ARBA00023054"/>
    </source>
</evidence>
<dbReference type="InterPro" id="IPR037579">
    <property type="entry name" value="FIB_ANG-like"/>
</dbReference>
<evidence type="ECO:0000313" key="11">
    <source>
        <dbReference type="Proteomes" id="UP001044222"/>
    </source>
</evidence>
<dbReference type="AlphaFoldDB" id="A0A9D3MI83"/>
<dbReference type="PROSITE" id="PS51406">
    <property type="entry name" value="FIBRINOGEN_C_2"/>
    <property type="match status" value="1"/>
</dbReference>
<dbReference type="Gene3D" id="3.90.215.10">
    <property type="entry name" value="Gamma Fibrinogen, chain A, domain 1"/>
    <property type="match status" value="1"/>
</dbReference>
<evidence type="ECO:0000313" key="10">
    <source>
        <dbReference type="EMBL" id="KAG5848058.1"/>
    </source>
</evidence>
<keyword evidence="3" id="KW-0732">Signal</keyword>
<keyword evidence="6" id="KW-0325">Glycoprotein</keyword>
<evidence type="ECO:0000256" key="5">
    <source>
        <dbReference type="ARBA" id="ARBA00023157"/>
    </source>
</evidence>
<keyword evidence="5" id="KW-1015">Disulfide bond</keyword>
<dbReference type="SMART" id="SM00186">
    <property type="entry name" value="FBG"/>
    <property type="match status" value="1"/>
</dbReference>
<comment type="caution">
    <text evidence="10">The sequence shown here is derived from an EMBL/GenBank/DDBJ whole genome shotgun (WGS) entry which is preliminary data.</text>
</comment>
<dbReference type="InterPro" id="IPR036056">
    <property type="entry name" value="Fibrinogen-like_C"/>
</dbReference>
<evidence type="ECO:0000259" key="9">
    <source>
        <dbReference type="PROSITE" id="PS51406"/>
    </source>
</evidence>
<keyword evidence="11" id="KW-1185">Reference proteome</keyword>
<dbReference type="InterPro" id="IPR020837">
    <property type="entry name" value="Fibrinogen_CS"/>
</dbReference>
<feature type="region of interest" description="Disordered" evidence="8">
    <location>
        <begin position="201"/>
        <end position="221"/>
    </location>
</feature>
<feature type="coiled-coil region" evidence="7">
    <location>
        <begin position="158"/>
        <end position="192"/>
    </location>
</feature>
<dbReference type="InterPro" id="IPR002181">
    <property type="entry name" value="Fibrinogen_a/b/g_C_dom"/>
</dbReference>
<gene>
    <name evidence="10" type="ORF">ANANG_G00132800</name>
</gene>
<dbReference type="GO" id="GO:0005576">
    <property type="term" value="C:extracellular region"/>
    <property type="evidence" value="ECO:0007669"/>
    <property type="project" value="UniProtKB-SubCell"/>
</dbReference>
<keyword evidence="2" id="KW-0964">Secreted</keyword>
<feature type="coiled-coil region" evidence="7">
    <location>
        <begin position="93"/>
        <end position="131"/>
    </location>
</feature>
<evidence type="ECO:0000256" key="6">
    <source>
        <dbReference type="ARBA" id="ARBA00023180"/>
    </source>
</evidence>